<name>A0A484H1M6_SOUCH</name>
<protein>
    <submittedName>
        <fullName evidence="2">Uncharacterized protein</fullName>
    </submittedName>
</protein>
<feature type="non-terminal residue" evidence="2">
    <location>
        <position position="1"/>
    </location>
</feature>
<evidence type="ECO:0000313" key="2">
    <source>
        <dbReference type="EMBL" id="TEA41955.1"/>
    </source>
</evidence>
<evidence type="ECO:0000256" key="1">
    <source>
        <dbReference type="SAM" id="MobiDB-lite"/>
    </source>
</evidence>
<keyword evidence="3" id="KW-1185">Reference proteome</keyword>
<evidence type="ECO:0000313" key="3">
    <source>
        <dbReference type="Proteomes" id="UP000295264"/>
    </source>
</evidence>
<feature type="region of interest" description="Disordered" evidence="1">
    <location>
        <begin position="79"/>
        <end position="102"/>
    </location>
</feature>
<proteinExistence type="predicted"/>
<accession>A0A484H1M6</accession>
<reference evidence="2 3" key="1">
    <citation type="journal article" date="2018" name="Genomics">
        <title>Molecular footprints of inshore aquatic adaptation in Indo-Pacific humpback dolphin (Sousa chinensis).</title>
        <authorList>
            <person name="Ming Y."/>
            <person name="Jian J."/>
            <person name="Yu F."/>
            <person name="Yu X."/>
            <person name="Wang J."/>
            <person name="Liu W."/>
        </authorList>
    </citation>
    <scope>NUCLEOTIDE SEQUENCE [LARGE SCALE GENOMIC DNA]</scope>
    <source>
        <strain evidence="2">MY-2018</strain>
        <tissue evidence="2">Skin</tissue>
    </source>
</reference>
<organism evidence="2 3">
    <name type="scientific">Sousa chinensis</name>
    <name type="common">Indo-pacific humpbacked dolphin</name>
    <name type="synonym">Steno chinensis</name>
    <dbReference type="NCBI Taxonomy" id="103600"/>
    <lineage>
        <taxon>Eukaryota</taxon>
        <taxon>Metazoa</taxon>
        <taxon>Chordata</taxon>
        <taxon>Craniata</taxon>
        <taxon>Vertebrata</taxon>
        <taxon>Euteleostomi</taxon>
        <taxon>Mammalia</taxon>
        <taxon>Eutheria</taxon>
        <taxon>Laurasiatheria</taxon>
        <taxon>Artiodactyla</taxon>
        <taxon>Whippomorpha</taxon>
        <taxon>Cetacea</taxon>
        <taxon>Odontoceti</taxon>
        <taxon>Delphinidae</taxon>
        <taxon>Sousa</taxon>
    </lineage>
</organism>
<gene>
    <name evidence="2" type="ORF">DBR06_SOUSAS19910020</name>
</gene>
<dbReference type="EMBL" id="QWLN02000813">
    <property type="protein sequence ID" value="TEA41955.1"/>
    <property type="molecule type" value="Genomic_DNA"/>
</dbReference>
<comment type="caution">
    <text evidence="2">The sequence shown here is derived from an EMBL/GenBank/DDBJ whole genome shotgun (WGS) entry which is preliminary data.</text>
</comment>
<dbReference type="Proteomes" id="UP000295264">
    <property type="component" value="Unassembled WGS sequence"/>
</dbReference>
<sequence length="155" mass="17336">HPWPGGRSRPVFVLCSEGVAVGMRESVAYFNSPWGSKFACGLLKVIEVFLHSVVGSKASVPHINFGLLLFTVPAEGHRDRQRPRRGFRGSHQNPPARPYAQSQKDTCTCVNTHKHRLTHRPTYVPEFLQLCCQTCILFSVRDRGPWEAGSGITPR</sequence>
<feature type="compositionally biased region" description="Basic residues" evidence="1">
    <location>
        <begin position="79"/>
        <end position="88"/>
    </location>
</feature>
<feature type="non-terminal residue" evidence="2">
    <location>
        <position position="155"/>
    </location>
</feature>
<dbReference type="AlphaFoldDB" id="A0A484H1M6"/>